<evidence type="ECO:0000256" key="3">
    <source>
        <dbReference type="ARBA" id="ARBA00022643"/>
    </source>
</evidence>
<dbReference type="CDD" id="cd02932">
    <property type="entry name" value="OYE_YqiM_FMN"/>
    <property type="match status" value="1"/>
</dbReference>
<dbReference type="PANTHER" id="PTHR43303">
    <property type="entry name" value="NADPH DEHYDROGENASE C23G7.10C-RELATED"/>
    <property type="match status" value="1"/>
</dbReference>
<dbReference type="GO" id="GO:0050661">
    <property type="term" value="F:NADP binding"/>
    <property type="evidence" value="ECO:0007669"/>
    <property type="project" value="InterPro"/>
</dbReference>
<comment type="caution">
    <text evidence="7">The sequence shown here is derived from an EMBL/GenBank/DDBJ whole genome shotgun (WGS) entry which is preliminary data.</text>
</comment>
<comment type="cofactor">
    <cofactor evidence="1">
        <name>FMN</name>
        <dbReference type="ChEBI" id="CHEBI:58210"/>
    </cofactor>
</comment>
<evidence type="ECO:0000256" key="2">
    <source>
        <dbReference type="ARBA" id="ARBA00022630"/>
    </source>
</evidence>
<name>A0AAD5V189_9APHY</name>
<keyword evidence="4" id="KW-0521">NADP</keyword>
<dbReference type="InterPro" id="IPR044152">
    <property type="entry name" value="YqjM-like"/>
</dbReference>
<feature type="domain" description="NADH:flavin oxidoreductase/NADH oxidase N-terminal" evidence="6">
    <location>
        <begin position="92"/>
        <end position="416"/>
    </location>
</feature>
<protein>
    <recommendedName>
        <fullName evidence="6">NADH:flavin oxidoreductase/NADH oxidase N-terminal domain-containing protein</fullName>
    </recommendedName>
</protein>
<dbReference type="Gene3D" id="3.20.20.70">
    <property type="entry name" value="Aldolase class I"/>
    <property type="match status" value="1"/>
</dbReference>
<dbReference type="InterPro" id="IPR013785">
    <property type="entry name" value="Aldolase_TIM"/>
</dbReference>
<dbReference type="SUPFAM" id="SSF51395">
    <property type="entry name" value="FMN-linked oxidoreductases"/>
    <property type="match status" value="1"/>
</dbReference>
<evidence type="ECO:0000313" key="7">
    <source>
        <dbReference type="EMBL" id="KAJ3481671.1"/>
    </source>
</evidence>
<dbReference type="InterPro" id="IPR001155">
    <property type="entry name" value="OxRdtase_FMN_N"/>
</dbReference>
<dbReference type="GO" id="GO:0010181">
    <property type="term" value="F:FMN binding"/>
    <property type="evidence" value="ECO:0007669"/>
    <property type="project" value="InterPro"/>
</dbReference>
<organism evidence="7 8">
    <name type="scientific">Meripilus lineatus</name>
    <dbReference type="NCBI Taxonomy" id="2056292"/>
    <lineage>
        <taxon>Eukaryota</taxon>
        <taxon>Fungi</taxon>
        <taxon>Dikarya</taxon>
        <taxon>Basidiomycota</taxon>
        <taxon>Agaricomycotina</taxon>
        <taxon>Agaricomycetes</taxon>
        <taxon>Polyporales</taxon>
        <taxon>Meripilaceae</taxon>
        <taxon>Meripilus</taxon>
    </lineage>
</organism>
<dbReference type="PANTHER" id="PTHR43303:SF4">
    <property type="entry name" value="NADPH DEHYDROGENASE C23G7.10C-RELATED"/>
    <property type="match status" value="1"/>
</dbReference>
<keyword evidence="8" id="KW-1185">Reference proteome</keyword>
<gene>
    <name evidence="7" type="ORF">NLI96_g7509</name>
</gene>
<dbReference type="AlphaFoldDB" id="A0AAD5V189"/>
<keyword evidence="5" id="KW-0560">Oxidoreductase</keyword>
<keyword evidence="3" id="KW-0288">FMN</keyword>
<proteinExistence type="predicted"/>
<accession>A0AAD5V189</accession>
<dbReference type="Proteomes" id="UP001212997">
    <property type="component" value="Unassembled WGS sequence"/>
</dbReference>
<evidence type="ECO:0000256" key="5">
    <source>
        <dbReference type="ARBA" id="ARBA00023002"/>
    </source>
</evidence>
<evidence type="ECO:0000256" key="4">
    <source>
        <dbReference type="ARBA" id="ARBA00022857"/>
    </source>
</evidence>
<reference evidence="7" key="1">
    <citation type="submission" date="2022-07" db="EMBL/GenBank/DDBJ databases">
        <title>Genome Sequence of Physisporinus lineatus.</title>
        <authorList>
            <person name="Buettner E."/>
        </authorList>
    </citation>
    <scope>NUCLEOTIDE SEQUENCE</scope>
    <source>
        <strain evidence="7">VT162</strain>
    </source>
</reference>
<evidence type="ECO:0000256" key="1">
    <source>
        <dbReference type="ARBA" id="ARBA00001917"/>
    </source>
</evidence>
<evidence type="ECO:0000259" key="6">
    <source>
        <dbReference type="Pfam" id="PF00724"/>
    </source>
</evidence>
<sequence length="449" mass="49028">MSEPKVFNAPAPNVPYFTPAQIPAAGTAVDPQPDGKPIPKLFQPLKIRGVEFQNRIWVSVYLLILPHFIIKDDRMCGVSDTNKRAVPRSVQLSPLCQYSAENGFPQDWHMAHLGGIITRGPGLSFVEATAVLPEGRITPEDVGIWSDAHIAPWKKIVDFAHSQNQKIAIQLAHAGRKASTLAPWLHFGKKAGKEAGGWPGEIVGPSEEAWDHRHFGPTPLTKEGIQEIVKAFVDGAKRALKAGFDVIEIHNAHGYLLGQFLSPAINKRTDEYGGSFENRIRFTLEVVDAVRAVIPPSMPLFLRISATDWLEESLPNEPSWRSEDTVQLAGILADHGVDLIDISTGGGHSQQKIKGGPAFQAPFAEAVKKAHGDKILVTAVGTINTGHLAQEVLDKGQADAIFVGRWFQKNPGLVWSFAEDLGVTLHMAHQISWAFFGRAGIPNGWKGKL</sequence>
<keyword evidence="2" id="KW-0285">Flavoprotein</keyword>
<dbReference type="Pfam" id="PF00724">
    <property type="entry name" value="Oxidored_FMN"/>
    <property type="match status" value="1"/>
</dbReference>
<dbReference type="GO" id="GO:0003959">
    <property type="term" value="F:NADPH dehydrogenase activity"/>
    <property type="evidence" value="ECO:0007669"/>
    <property type="project" value="InterPro"/>
</dbReference>
<dbReference type="EMBL" id="JANAWD010000310">
    <property type="protein sequence ID" value="KAJ3481671.1"/>
    <property type="molecule type" value="Genomic_DNA"/>
</dbReference>
<evidence type="ECO:0000313" key="8">
    <source>
        <dbReference type="Proteomes" id="UP001212997"/>
    </source>
</evidence>